<feature type="domain" description="Lipopolysaccharide assembly protein A" evidence="6">
    <location>
        <begin position="26"/>
        <end position="86"/>
    </location>
</feature>
<gene>
    <name evidence="7" type="ORF">HCU74_05485</name>
</gene>
<evidence type="ECO:0000259" key="6">
    <source>
        <dbReference type="Pfam" id="PF06305"/>
    </source>
</evidence>
<comment type="caution">
    <text evidence="7">The sequence shown here is derived from an EMBL/GenBank/DDBJ whole genome shotgun (WGS) entry which is preliminary data.</text>
</comment>
<dbReference type="Pfam" id="PF06305">
    <property type="entry name" value="LapA_dom"/>
    <property type="match status" value="1"/>
</dbReference>
<dbReference type="RefSeq" id="WP_168449416.1">
    <property type="nucleotide sequence ID" value="NZ_JAAWWK010000002.1"/>
</dbReference>
<proteinExistence type="predicted"/>
<name>A0ABX1GD64_9GAMM</name>
<organism evidence="7 8">
    <name type="scientific">Spongiibacter thalassae</name>
    <dbReference type="NCBI Taxonomy" id="2721624"/>
    <lineage>
        <taxon>Bacteria</taxon>
        <taxon>Pseudomonadati</taxon>
        <taxon>Pseudomonadota</taxon>
        <taxon>Gammaproteobacteria</taxon>
        <taxon>Cellvibrionales</taxon>
        <taxon>Spongiibacteraceae</taxon>
        <taxon>Spongiibacter</taxon>
    </lineage>
</organism>
<keyword evidence="1" id="KW-1003">Cell membrane</keyword>
<keyword evidence="3 5" id="KW-1133">Transmembrane helix</keyword>
<sequence>MRLLKSLLALLLVIAVIVIGLLFSMENTATVPLSILVTDLPEQRISTWILLSFFLGGCLGLLSSTLVILRLQASRIALRRSLEQSARKAATEKRG</sequence>
<evidence type="ECO:0000256" key="1">
    <source>
        <dbReference type="ARBA" id="ARBA00022475"/>
    </source>
</evidence>
<feature type="transmembrane region" description="Helical" evidence="5">
    <location>
        <begin position="7"/>
        <end position="25"/>
    </location>
</feature>
<evidence type="ECO:0000256" key="4">
    <source>
        <dbReference type="ARBA" id="ARBA00023136"/>
    </source>
</evidence>
<dbReference type="EMBL" id="JAAWWK010000002">
    <property type="protein sequence ID" value="NKI16871.1"/>
    <property type="molecule type" value="Genomic_DNA"/>
</dbReference>
<protein>
    <submittedName>
        <fullName evidence="7">LapA family protein</fullName>
    </submittedName>
</protein>
<keyword evidence="2 5" id="KW-0812">Transmembrane</keyword>
<evidence type="ECO:0000256" key="2">
    <source>
        <dbReference type="ARBA" id="ARBA00022692"/>
    </source>
</evidence>
<evidence type="ECO:0000313" key="8">
    <source>
        <dbReference type="Proteomes" id="UP000765845"/>
    </source>
</evidence>
<dbReference type="Proteomes" id="UP000765845">
    <property type="component" value="Unassembled WGS sequence"/>
</dbReference>
<keyword evidence="4 5" id="KW-0472">Membrane</keyword>
<accession>A0ABX1GD64</accession>
<evidence type="ECO:0000313" key="7">
    <source>
        <dbReference type="EMBL" id="NKI16871.1"/>
    </source>
</evidence>
<evidence type="ECO:0000256" key="5">
    <source>
        <dbReference type="SAM" id="Phobius"/>
    </source>
</evidence>
<evidence type="ECO:0000256" key="3">
    <source>
        <dbReference type="ARBA" id="ARBA00022989"/>
    </source>
</evidence>
<dbReference type="InterPro" id="IPR010445">
    <property type="entry name" value="LapA_dom"/>
</dbReference>
<reference evidence="7 8" key="1">
    <citation type="submission" date="2020-04" db="EMBL/GenBank/DDBJ databases">
        <authorList>
            <person name="Yoon J."/>
        </authorList>
    </citation>
    <scope>NUCLEOTIDE SEQUENCE [LARGE SCALE GENOMIC DNA]</scope>
    <source>
        <strain evidence="7 8">KMU-166</strain>
    </source>
</reference>
<keyword evidence="8" id="KW-1185">Reference proteome</keyword>
<feature type="transmembrane region" description="Helical" evidence="5">
    <location>
        <begin position="45"/>
        <end position="69"/>
    </location>
</feature>